<sequence length="316" mass="32604">MEYAIGADIGGTKIQVAAVDREGRVADRHLMPTEAQLGPAQVMEKLLSGIERTLSRMPDGAQIAGIGVGSAGQIDFASGTVAYAGDQLPGWTDTPIKSRVEDKFGLPGYVDNDVNVVAVAEQLYGAGRGLSDFVCVALGTGIGGAIVEAGRIVRGAQGCAGELGHVSVDFNGPRCGNCGNNGCVELYASGSGIARLGRELIAESAERPAWRPDSREIAQAWLQGDPQAARVMGVAIRALAAAIAGYIHMCNPQAVIVGGGVSETGPAFLEALDREVRIRTSPSVGSVYRLLPAYVGNDAGVIGAAAQVWLYGGRSI</sequence>
<dbReference type="InterPro" id="IPR043129">
    <property type="entry name" value="ATPase_NBD"/>
</dbReference>
<dbReference type="SUPFAM" id="SSF53067">
    <property type="entry name" value="Actin-like ATPase domain"/>
    <property type="match status" value="1"/>
</dbReference>
<dbReference type="PROSITE" id="PS01125">
    <property type="entry name" value="ROK"/>
    <property type="match status" value="1"/>
</dbReference>
<dbReference type="Pfam" id="PF00480">
    <property type="entry name" value="ROK"/>
    <property type="match status" value="1"/>
</dbReference>
<dbReference type="InterPro" id="IPR049874">
    <property type="entry name" value="ROK_cs"/>
</dbReference>
<gene>
    <name evidence="2" type="ORF">ACFO3S_23230</name>
</gene>
<organism evidence="2 3">
    <name type="scientific">Cohnella hongkongensis</name>
    <dbReference type="NCBI Taxonomy" id="178337"/>
    <lineage>
        <taxon>Bacteria</taxon>
        <taxon>Bacillati</taxon>
        <taxon>Bacillota</taxon>
        <taxon>Bacilli</taxon>
        <taxon>Bacillales</taxon>
        <taxon>Paenibacillaceae</taxon>
        <taxon>Cohnella</taxon>
    </lineage>
</organism>
<dbReference type="Gene3D" id="3.30.420.40">
    <property type="match status" value="2"/>
</dbReference>
<proteinExistence type="inferred from homology"/>
<evidence type="ECO:0000313" key="2">
    <source>
        <dbReference type="EMBL" id="MFC4601175.1"/>
    </source>
</evidence>
<dbReference type="EMBL" id="JBHSEP010000023">
    <property type="protein sequence ID" value="MFC4601175.1"/>
    <property type="molecule type" value="Genomic_DNA"/>
</dbReference>
<evidence type="ECO:0000256" key="1">
    <source>
        <dbReference type="ARBA" id="ARBA00006479"/>
    </source>
</evidence>
<evidence type="ECO:0000313" key="3">
    <source>
        <dbReference type="Proteomes" id="UP001596028"/>
    </source>
</evidence>
<protein>
    <submittedName>
        <fullName evidence="2">ROK family protein</fullName>
    </submittedName>
</protein>
<dbReference type="CDD" id="cd24068">
    <property type="entry name" value="ASKHA_NBD_ROK_FnNanK-like"/>
    <property type="match status" value="1"/>
</dbReference>
<comment type="caution">
    <text evidence="2">The sequence shown here is derived from an EMBL/GenBank/DDBJ whole genome shotgun (WGS) entry which is preliminary data.</text>
</comment>
<dbReference type="PANTHER" id="PTHR18964:SF149">
    <property type="entry name" value="BIFUNCTIONAL UDP-N-ACETYLGLUCOSAMINE 2-EPIMERASE_N-ACETYLMANNOSAMINE KINASE"/>
    <property type="match status" value="1"/>
</dbReference>
<comment type="similarity">
    <text evidence="1">Belongs to the ROK (NagC/XylR) family.</text>
</comment>
<dbReference type="Proteomes" id="UP001596028">
    <property type="component" value="Unassembled WGS sequence"/>
</dbReference>
<dbReference type="RefSeq" id="WP_378100921.1">
    <property type="nucleotide sequence ID" value="NZ_JBHSEP010000023.1"/>
</dbReference>
<name>A0ABV9FK62_9BACL</name>
<dbReference type="PANTHER" id="PTHR18964">
    <property type="entry name" value="ROK (REPRESSOR, ORF, KINASE) FAMILY"/>
    <property type="match status" value="1"/>
</dbReference>
<keyword evidence="3" id="KW-1185">Reference proteome</keyword>
<dbReference type="InterPro" id="IPR000600">
    <property type="entry name" value="ROK"/>
</dbReference>
<reference evidence="3" key="1">
    <citation type="journal article" date="2019" name="Int. J. Syst. Evol. Microbiol.">
        <title>The Global Catalogue of Microorganisms (GCM) 10K type strain sequencing project: providing services to taxonomists for standard genome sequencing and annotation.</title>
        <authorList>
            <consortium name="The Broad Institute Genomics Platform"/>
            <consortium name="The Broad Institute Genome Sequencing Center for Infectious Disease"/>
            <person name="Wu L."/>
            <person name="Ma J."/>
        </authorList>
    </citation>
    <scope>NUCLEOTIDE SEQUENCE [LARGE SCALE GENOMIC DNA]</scope>
    <source>
        <strain evidence="3">CCUG 49571</strain>
    </source>
</reference>
<accession>A0ABV9FK62</accession>